<reference evidence="1 2" key="1">
    <citation type="journal article" date="2023" name="Nucleic Acids Res.">
        <title>The hologenome of Daphnia magna reveals possible DNA methylation and microbiome-mediated evolution of the host genome.</title>
        <authorList>
            <person name="Chaturvedi A."/>
            <person name="Li X."/>
            <person name="Dhandapani V."/>
            <person name="Marshall H."/>
            <person name="Kissane S."/>
            <person name="Cuenca-Cambronero M."/>
            <person name="Asole G."/>
            <person name="Calvet F."/>
            <person name="Ruiz-Romero M."/>
            <person name="Marangio P."/>
            <person name="Guigo R."/>
            <person name="Rago D."/>
            <person name="Mirbahai L."/>
            <person name="Eastwood N."/>
            <person name="Colbourne J.K."/>
            <person name="Zhou J."/>
            <person name="Mallon E."/>
            <person name="Orsini L."/>
        </authorList>
    </citation>
    <scope>NUCLEOTIDE SEQUENCE [LARGE SCALE GENOMIC DNA]</scope>
    <source>
        <strain evidence="1">LRV0_1</strain>
    </source>
</reference>
<gene>
    <name evidence="1" type="ORF">OUZ56_029908</name>
</gene>
<accession>A0ABR0B860</accession>
<evidence type="ECO:0000313" key="1">
    <source>
        <dbReference type="EMBL" id="KAK4037882.1"/>
    </source>
</evidence>
<protein>
    <submittedName>
        <fullName evidence="1">Uncharacterized protein</fullName>
    </submittedName>
</protein>
<evidence type="ECO:0000313" key="2">
    <source>
        <dbReference type="Proteomes" id="UP001234178"/>
    </source>
</evidence>
<comment type="caution">
    <text evidence="1">The sequence shown here is derived from an EMBL/GenBank/DDBJ whole genome shotgun (WGS) entry which is preliminary data.</text>
</comment>
<organism evidence="1 2">
    <name type="scientific">Daphnia magna</name>
    <dbReference type="NCBI Taxonomy" id="35525"/>
    <lineage>
        <taxon>Eukaryota</taxon>
        <taxon>Metazoa</taxon>
        <taxon>Ecdysozoa</taxon>
        <taxon>Arthropoda</taxon>
        <taxon>Crustacea</taxon>
        <taxon>Branchiopoda</taxon>
        <taxon>Diplostraca</taxon>
        <taxon>Cladocera</taxon>
        <taxon>Anomopoda</taxon>
        <taxon>Daphniidae</taxon>
        <taxon>Daphnia</taxon>
    </lineage>
</organism>
<name>A0ABR0B860_9CRUS</name>
<dbReference type="Proteomes" id="UP001234178">
    <property type="component" value="Unassembled WGS sequence"/>
</dbReference>
<keyword evidence="2" id="KW-1185">Reference proteome</keyword>
<proteinExistence type="predicted"/>
<dbReference type="EMBL" id="JAOYFB010000040">
    <property type="protein sequence ID" value="KAK4037882.1"/>
    <property type="molecule type" value="Genomic_DNA"/>
</dbReference>
<sequence length="94" mass="10405">MSHGCPKIELQKRIRFYIHGTSDINILHIAPGQLVVVQEEKVEENIDTRAAMSVIAPAMVIQFGLATYASSVVMVNGQKVPPLESEEFAVLQDR</sequence>